<keyword evidence="1" id="KW-0378">Hydrolase</keyword>
<organism evidence="1 2">
    <name type="scientific">Herbiconiux daphne</name>
    <dbReference type="NCBI Taxonomy" id="2970914"/>
    <lineage>
        <taxon>Bacteria</taxon>
        <taxon>Bacillati</taxon>
        <taxon>Actinomycetota</taxon>
        <taxon>Actinomycetes</taxon>
        <taxon>Micrococcales</taxon>
        <taxon>Microbacteriaceae</taxon>
        <taxon>Herbiconiux</taxon>
    </lineage>
</organism>
<dbReference type="RefSeq" id="WP_259538963.1">
    <property type="nucleotide sequence ID" value="NZ_JANLCJ010000003.1"/>
</dbReference>
<dbReference type="Proteomes" id="UP001165586">
    <property type="component" value="Unassembled WGS sequence"/>
</dbReference>
<protein>
    <submittedName>
        <fullName evidence="1">Vms1/Ankzf1 family peptidyl-tRNA hydrolase</fullName>
    </submittedName>
</protein>
<dbReference type="EMBL" id="JANLCJ010000003">
    <property type="protein sequence ID" value="MCS5734114.1"/>
    <property type="molecule type" value="Genomic_DNA"/>
</dbReference>
<dbReference type="GO" id="GO:0016787">
    <property type="term" value="F:hydrolase activity"/>
    <property type="evidence" value="ECO:0007669"/>
    <property type="project" value="UniProtKB-KW"/>
</dbReference>
<comment type="caution">
    <text evidence="1">The sequence shown here is derived from an EMBL/GenBank/DDBJ whole genome shotgun (WGS) entry which is preliminary data.</text>
</comment>
<evidence type="ECO:0000313" key="2">
    <source>
        <dbReference type="Proteomes" id="UP001165586"/>
    </source>
</evidence>
<reference evidence="1" key="1">
    <citation type="submission" date="2022-08" db="EMBL/GenBank/DDBJ databases">
        <authorList>
            <person name="Deng Y."/>
            <person name="Han X.-F."/>
            <person name="Zhang Y.-Q."/>
        </authorList>
    </citation>
    <scope>NUCLEOTIDE SEQUENCE</scope>
    <source>
        <strain evidence="1">CPCC 203386</strain>
    </source>
</reference>
<dbReference type="Pfam" id="PF18844">
    <property type="entry name" value="baeRF_family2"/>
    <property type="match status" value="1"/>
</dbReference>
<name>A0ABT2H2D5_9MICO</name>
<dbReference type="InterPro" id="IPR040701">
    <property type="entry name" value="Bact_RF_family2"/>
</dbReference>
<proteinExistence type="predicted"/>
<accession>A0ABT2H2D5</accession>
<evidence type="ECO:0000313" key="1">
    <source>
        <dbReference type="EMBL" id="MCS5734114.1"/>
    </source>
</evidence>
<gene>
    <name evidence="1" type="ORF">N1032_10230</name>
</gene>
<keyword evidence="2" id="KW-1185">Reference proteome</keyword>
<sequence>MDHSTTYLHALAEIYREPGPYSAVYLDLSRDTGNPHEVTEERRASVDDTLVKAGAPAADIAAIGEVLSDADGVADPVTVFGVVRDGEVVLSEVVRTTPVDLESISYGPLPDLTPAVKHALSAFPYLVVETSREGGEISLYRVGVSASAAQQSVSGDSDDIHKPKKGGGLWGDHIDRHVEEVWKRNQSELAAAVNAAVDRYRPRLVVVAGDIRARALLGDALSPAARAVLTTEPSDPVPFDASDARLAEWVDAEVERIVRDDEKSIADLIALHEGRGDNRAELTVGGIVHALESAQVDALLIDDAALGDRELLALDGAPWIATAPEDALTASIIAKVPARLALLRAALLTDARVYYTREAGLDDDPLTLPEGAAAAALLRWQTGPPVPGTES</sequence>